<dbReference type="RefSeq" id="WP_215623403.1">
    <property type="nucleotide sequence ID" value="NZ_CP076134.1"/>
</dbReference>
<sequence length="131" mass="15027">MSDRIFYVAGRAALGALFLCVAPVTSARGDFGSCIANASAYVVELDDLLLREENRLAPYDDLNERSFPLHDCETDALLEVVKRSRFIRLVDYHPPTKEYFIYFSNDYMRASFTYLVPEKRSTFKTASRVHK</sequence>
<proteinExistence type="predicted"/>
<accession>A0A975NHA5</accession>
<protein>
    <submittedName>
        <fullName evidence="1">Uncharacterized protein</fullName>
    </submittedName>
</protein>
<organism evidence="1 2">
    <name type="scientific">Bradyrhizobium sediminis</name>
    <dbReference type="NCBI Taxonomy" id="2840469"/>
    <lineage>
        <taxon>Bacteria</taxon>
        <taxon>Pseudomonadati</taxon>
        <taxon>Pseudomonadota</taxon>
        <taxon>Alphaproteobacteria</taxon>
        <taxon>Hyphomicrobiales</taxon>
        <taxon>Nitrobacteraceae</taxon>
        <taxon>Bradyrhizobium</taxon>
    </lineage>
</organism>
<evidence type="ECO:0000313" key="1">
    <source>
        <dbReference type="EMBL" id="QWG14810.1"/>
    </source>
</evidence>
<dbReference type="Proteomes" id="UP000680839">
    <property type="component" value="Chromosome"/>
</dbReference>
<evidence type="ECO:0000313" key="2">
    <source>
        <dbReference type="Proteomes" id="UP000680839"/>
    </source>
</evidence>
<dbReference type="EMBL" id="CP076134">
    <property type="protein sequence ID" value="QWG14810.1"/>
    <property type="molecule type" value="Genomic_DNA"/>
</dbReference>
<dbReference type="AlphaFoldDB" id="A0A975NHA5"/>
<reference evidence="1" key="1">
    <citation type="submission" date="2021-06" db="EMBL/GenBank/DDBJ databases">
        <title>Bradyrhizobium sp. S2-20-1 Genome sequencing.</title>
        <authorList>
            <person name="Jin L."/>
        </authorList>
    </citation>
    <scope>NUCLEOTIDE SEQUENCE</scope>
    <source>
        <strain evidence="1">S2-20-1</strain>
    </source>
</reference>
<gene>
    <name evidence="1" type="ORF">KMZ29_09220</name>
</gene>
<name>A0A975NHA5_9BRAD</name>